<dbReference type="InterPro" id="IPR029069">
    <property type="entry name" value="HotDog_dom_sf"/>
</dbReference>
<evidence type="ECO:0000259" key="2">
    <source>
        <dbReference type="Pfam" id="PF20789"/>
    </source>
</evidence>
<dbReference type="GeneID" id="81434889"/>
<evidence type="ECO:0000259" key="1">
    <source>
        <dbReference type="Pfam" id="PF13622"/>
    </source>
</evidence>
<name>A0A9W9SPY4_9EURO</name>
<gene>
    <name evidence="3" type="ORF">N7496_002781</name>
</gene>
<accession>A0A9W9SPY4</accession>
<dbReference type="InterPro" id="IPR042171">
    <property type="entry name" value="Acyl-CoA_hotdog"/>
</dbReference>
<reference evidence="3" key="2">
    <citation type="journal article" date="2023" name="IMA Fungus">
        <title>Comparative genomic study of the Penicillium genus elucidates a diverse pangenome and 15 lateral gene transfer events.</title>
        <authorList>
            <person name="Petersen C."/>
            <person name="Sorensen T."/>
            <person name="Nielsen M.R."/>
            <person name="Sondergaard T.E."/>
            <person name="Sorensen J.L."/>
            <person name="Fitzpatrick D.A."/>
            <person name="Frisvad J.C."/>
            <person name="Nielsen K.L."/>
        </authorList>
    </citation>
    <scope>NUCLEOTIDE SEQUENCE</scope>
    <source>
        <strain evidence="3">IBT 29864</strain>
    </source>
</reference>
<dbReference type="Pfam" id="PF20789">
    <property type="entry name" value="4HBT_3C"/>
    <property type="match status" value="1"/>
</dbReference>
<dbReference type="InterPro" id="IPR049450">
    <property type="entry name" value="ACOT8-like_C"/>
</dbReference>
<keyword evidence="4" id="KW-1185">Reference proteome</keyword>
<dbReference type="AlphaFoldDB" id="A0A9W9SPY4"/>
<dbReference type="InterPro" id="IPR052389">
    <property type="entry name" value="Sec_Metab_Biosynth-Assoc"/>
</dbReference>
<dbReference type="SUPFAM" id="SSF54637">
    <property type="entry name" value="Thioesterase/thiol ester dehydrase-isomerase"/>
    <property type="match status" value="2"/>
</dbReference>
<evidence type="ECO:0008006" key="5">
    <source>
        <dbReference type="Google" id="ProtNLM"/>
    </source>
</evidence>
<feature type="domain" description="Acyl-CoA thioesterase-like C-terminal" evidence="2">
    <location>
        <begin position="209"/>
        <end position="342"/>
    </location>
</feature>
<dbReference type="EMBL" id="JAPZBS010000002">
    <property type="protein sequence ID" value="KAJ5380353.1"/>
    <property type="molecule type" value="Genomic_DNA"/>
</dbReference>
<dbReference type="InterPro" id="IPR049449">
    <property type="entry name" value="TesB_ACOT8-like_N"/>
</dbReference>
<dbReference type="PANTHER" id="PTHR38110">
    <property type="entry name" value="CHROMOSOME 23, WHOLE GENOME SHOTGUN SEQUENCE"/>
    <property type="match status" value="1"/>
</dbReference>
<evidence type="ECO:0000313" key="3">
    <source>
        <dbReference type="EMBL" id="KAJ5380353.1"/>
    </source>
</evidence>
<sequence>MAQPSHSSLFEKAMTVIPIDSSTYSANLDPAWCIGTVPHGGYTASVLYRTATIHFARKYTTRKQLARSPEPIGLQISFLRRTFTGPAILTVQEIKLGSRVSTIHVTLSQKPNQPATTKKLAYGSELEIMVAAFITMSPPDTEQGPVIKGLWDLSPPMPHGSLSDGSIDFKALAEDGIDGTWVLCPQTPPALHAAKHLRIFSPSHTLSAMRLEDRTKQIVDQWAQFAPGGKPAKWSNEAVLYLADMFPAALTRMEAMETSRLLALEGETGSAKSMMEVPFGQFWFPTVTMNVDLKTRLPPQGVEWLHSRVVTRMLRGSRADLDVMILDQKGELIATSSQVALVVDGSRNIRGRQDSGRL</sequence>
<dbReference type="Gene3D" id="2.40.160.210">
    <property type="entry name" value="Acyl-CoA thioesterase, double hotdog domain"/>
    <property type="match status" value="1"/>
</dbReference>
<organism evidence="3 4">
    <name type="scientific">Penicillium cataractarum</name>
    <dbReference type="NCBI Taxonomy" id="2100454"/>
    <lineage>
        <taxon>Eukaryota</taxon>
        <taxon>Fungi</taxon>
        <taxon>Dikarya</taxon>
        <taxon>Ascomycota</taxon>
        <taxon>Pezizomycotina</taxon>
        <taxon>Eurotiomycetes</taxon>
        <taxon>Eurotiomycetidae</taxon>
        <taxon>Eurotiales</taxon>
        <taxon>Aspergillaceae</taxon>
        <taxon>Penicillium</taxon>
    </lineage>
</organism>
<protein>
    <recommendedName>
        <fullName evidence="5">Thioesterase-like superfamily-domain-containing protein</fullName>
    </recommendedName>
</protein>
<proteinExistence type="predicted"/>
<feature type="domain" description="Acyl-CoA thioesterase-like N-terminal HotDog" evidence="1">
    <location>
        <begin position="29"/>
        <end position="114"/>
    </location>
</feature>
<dbReference type="Pfam" id="PF13622">
    <property type="entry name" value="4HBT_3"/>
    <property type="match status" value="1"/>
</dbReference>
<evidence type="ECO:0000313" key="4">
    <source>
        <dbReference type="Proteomes" id="UP001147782"/>
    </source>
</evidence>
<dbReference type="RefSeq" id="XP_056557924.1">
    <property type="nucleotide sequence ID" value="XM_056695712.1"/>
</dbReference>
<dbReference type="OrthoDB" id="2532955at2759"/>
<comment type="caution">
    <text evidence="3">The sequence shown here is derived from an EMBL/GenBank/DDBJ whole genome shotgun (WGS) entry which is preliminary data.</text>
</comment>
<dbReference type="PANTHER" id="PTHR38110:SF1">
    <property type="entry name" value="THIOESTERASE DOMAIN-CONTAINING PROTEIN"/>
    <property type="match status" value="1"/>
</dbReference>
<dbReference type="Proteomes" id="UP001147782">
    <property type="component" value="Unassembled WGS sequence"/>
</dbReference>
<reference evidence="3" key="1">
    <citation type="submission" date="2022-11" db="EMBL/GenBank/DDBJ databases">
        <authorList>
            <person name="Petersen C."/>
        </authorList>
    </citation>
    <scope>NUCLEOTIDE SEQUENCE</scope>
    <source>
        <strain evidence="3">IBT 29864</strain>
    </source>
</reference>